<dbReference type="GeneID" id="85446470"/>
<evidence type="ECO:0000256" key="1">
    <source>
        <dbReference type="SAM" id="MobiDB-lite"/>
    </source>
</evidence>
<accession>A0AAD8Q5Q9</accession>
<proteinExistence type="predicted"/>
<feature type="region of interest" description="Disordered" evidence="1">
    <location>
        <begin position="1"/>
        <end position="27"/>
    </location>
</feature>
<protein>
    <submittedName>
        <fullName evidence="3">Uncharacterized protein</fullName>
    </submittedName>
</protein>
<evidence type="ECO:0000313" key="4">
    <source>
        <dbReference type="Proteomes" id="UP001230504"/>
    </source>
</evidence>
<keyword evidence="2" id="KW-1133">Transmembrane helix</keyword>
<keyword evidence="4" id="KW-1185">Reference proteome</keyword>
<gene>
    <name evidence="3" type="ORF">LY79DRAFT_63432</name>
</gene>
<organism evidence="3 4">
    <name type="scientific">Colletotrichum navitas</name>
    <dbReference type="NCBI Taxonomy" id="681940"/>
    <lineage>
        <taxon>Eukaryota</taxon>
        <taxon>Fungi</taxon>
        <taxon>Dikarya</taxon>
        <taxon>Ascomycota</taxon>
        <taxon>Pezizomycotina</taxon>
        <taxon>Sordariomycetes</taxon>
        <taxon>Hypocreomycetidae</taxon>
        <taxon>Glomerellales</taxon>
        <taxon>Glomerellaceae</taxon>
        <taxon>Colletotrichum</taxon>
        <taxon>Colletotrichum graminicola species complex</taxon>
    </lineage>
</organism>
<reference evidence="3" key="1">
    <citation type="submission" date="2021-06" db="EMBL/GenBank/DDBJ databases">
        <title>Comparative genomics, transcriptomics and evolutionary studies reveal genomic signatures of adaptation to plant cell wall in hemibiotrophic fungi.</title>
        <authorList>
            <consortium name="DOE Joint Genome Institute"/>
            <person name="Baroncelli R."/>
            <person name="Diaz J.F."/>
            <person name="Benocci T."/>
            <person name="Peng M."/>
            <person name="Battaglia E."/>
            <person name="Haridas S."/>
            <person name="Andreopoulos W."/>
            <person name="Labutti K."/>
            <person name="Pangilinan J."/>
            <person name="Floch G.L."/>
            <person name="Makela M.R."/>
            <person name="Henrissat B."/>
            <person name="Grigoriev I.V."/>
            <person name="Crouch J.A."/>
            <person name="De Vries R.P."/>
            <person name="Sukno S.A."/>
            <person name="Thon M.R."/>
        </authorList>
    </citation>
    <scope>NUCLEOTIDE SEQUENCE</scope>
    <source>
        <strain evidence="3">CBS 125086</strain>
    </source>
</reference>
<dbReference type="Proteomes" id="UP001230504">
    <property type="component" value="Unassembled WGS sequence"/>
</dbReference>
<dbReference type="AlphaFoldDB" id="A0AAD8Q5Q9"/>
<dbReference type="EMBL" id="JAHLJV010000012">
    <property type="protein sequence ID" value="KAK1596400.1"/>
    <property type="molecule type" value="Genomic_DNA"/>
</dbReference>
<feature type="compositionally biased region" description="Basic residues" evidence="1">
    <location>
        <begin position="1"/>
        <end position="14"/>
    </location>
</feature>
<sequence>MGNRPVKRPKHMRTERKTESGRGARKNMTEGGLKWALPRWRAKYSVLGKQWQICRCQVVVFLFYFILFFYVFISKIYQSYKPLALPNNNNNNNNNILASTGHGFGHTLDLLLPRSISPHPHARSPQQPHSGPHDRPMFAYLFVCLSVCNSEQGSKGHGLHWALDTLNRESDGGKPTTAT</sequence>
<evidence type="ECO:0000256" key="2">
    <source>
        <dbReference type="SAM" id="Phobius"/>
    </source>
</evidence>
<keyword evidence="2" id="KW-0472">Membrane</keyword>
<dbReference type="RefSeq" id="XP_060417286.1">
    <property type="nucleotide sequence ID" value="XM_060562230.1"/>
</dbReference>
<feature type="transmembrane region" description="Helical" evidence="2">
    <location>
        <begin position="53"/>
        <end position="73"/>
    </location>
</feature>
<keyword evidence="2" id="KW-0812">Transmembrane</keyword>
<name>A0AAD8Q5Q9_9PEZI</name>
<comment type="caution">
    <text evidence="3">The sequence shown here is derived from an EMBL/GenBank/DDBJ whole genome shotgun (WGS) entry which is preliminary data.</text>
</comment>
<evidence type="ECO:0000313" key="3">
    <source>
        <dbReference type="EMBL" id="KAK1596400.1"/>
    </source>
</evidence>